<protein>
    <submittedName>
        <fullName evidence="3">Carboxymethylenebutenolidase</fullName>
        <ecNumber evidence="3">3.1.1.45</ecNumber>
    </submittedName>
</protein>
<feature type="domain" description="Dienelactone hydrolase" evidence="1">
    <location>
        <begin position="84"/>
        <end position="294"/>
    </location>
</feature>
<dbReference type="Gene3D" id="3.40.50.1820">
    <property type="entry name" value="alpha/beta hydrolase"/>
    <property type="match status" value="1"/>
</dbReference>
<dbReference type="PANTHER" id="PTHR46623:SF6">
    <property type="entry name" value="ALPHA_BETA-HYDROLASES SUPERFAMILY PROTEIN"/>
    <property type="match status" value="1"/>
</dbReference>
<evidence type="ECO:0000313" key="3">
    <source>
        <dbReference type="EMBL" id="TWT63288.1"/>
    </source>
</evidence>
<dbReference type="Pfam" id="PF01738">
    <property type="entry name" value="DLH"/>
    <property type="match status" value="1"/>
</dbReference>
<gene>
    <name evidence="3" type="primary">clcD</name>
    <name evidence="3" type="ORF">Pan54_40410</name>
</gene>
<keyword evidence="4" id="KW-1185">Reference proteome</keyword>
<dbReference type="Pfam" id="PF23678">
    <property type="entry name" value="YqhI"/>
    <property type="match status" value="1"/>
</dbReference>
<accession>A0A5C5XKQ6</accession>
<dbReference type="AlphaFoldDB" id="A0A5C5XKQ6"/>
<dbReference type="InterPro" id="IPR002925">
    <property type="entry name" value="Dienelactn_hydro"/>
</dbReference>
<dbReference type="OrthoDB" id="9771666at2"/>
<feature type="domain" description="YqhI" evidence="2">
    <location>
        <begin position="1"/>
        <end position="32"/>
    </location>
</feature>
<evidence type="ECO:0000259" key="1">
    <source>
        <dbReference type="Pfam" id="PF01738"/>
    </source>
</evidence>
<dbReference type="EC" id="3.1.1.45" evidence="3"/>
<dbReference type="InterPro" id="IPR057802">
    <property type="entry name" value="YqhI_dom"/>
</dbReference>
<dbReference type="Proteomes" id="UP000316095">
    <property type="component" value="Unassembled WGS sequence"/>
</dbReference>
<dbReference type="PROSITE" id="PS51318">
    <property type="entry name" value="TAT"/>
    <property type="match status" value="1"/>
</dbReference>
<evidence type="ECO:0000313" key="4">
    <source>
        <dbReference type="Proteomes" id="UP000316095"/>
    </source>
</evidence>
<dbReference type="InterPro" id="IPR051049">
    <property type="entry name" value="Dienelactone_hydrolase-like"/>
</dbReference>
<dbReference type="PANTHER" id="PTHR46623">
    <property type="entry name" value="CARBOXYMETHYLENEBUTENOLIDASE-RELATED"/>
    <property type="match status" value="1"/>
</dbReference>
<dbReference type="InterPro" id="IPR006311">
    <property type="entry name" value="TAT_signal"/>
</dbReference>
<reference evidence="3 4" key="1">
    <citation type="submission" date="2019-02" db="EMBL/GenBank/DDBJ databases">
        <title>Deep-cultivation of Planctomycetes and their phenomic and genomic characterization uncovers novel biology.</title>
        <authorList>
            <person name="Wiegand S."/>
            <person name="Jogler M."/>
            <person name="Boedeker C."/>
            <person name="Pinto D."/>
            <person name="Vollmers J."/>
            <person name="Rivas-Marin E."/>
            <person name="Kohn T."/>
            <person name="Peeters S.H."/>
            <person name="Heuer A."/>
            <person name="Rast P."/>
            <person name="Oberbeckmann S."/>
            <person name="Bunk B."/>
            <person name="Jeske O."/>
            <person name="Meyerdierks A."/>
            <person name="Storesund J.E."/>
            <person name="Kallscheuer N."/>
            <person name="Luecker S."/>
            <person name="Lage O.M."/>
            <person name="Pohl T."/>
            <person name="Merkel B.J."/>
            <person name="Hornburger P."/>
            <person name="Mueller R.-W."/>
            <person name="Bruemmer F."/>
            <person name="Labrenz M."/>
            <person name="Spormann A.M."/>
            <person name="Op Den Camp H."/>
            <person name="Overmann J."/>
            <person name="Amann R."/>
            <person name="Jetten M.S.M."/>
            <person name="Mascher T."/>
            <person name="Medema M.H."/>
            <person name="Devos D.P."/>
            <person name="Kaster A.-K."/>
            <person name="Ovreas L."/>
            <person name="Rohde M."/>
            <person name="Galperin M.Y."/>
            <person name="Jogler C."/>
        </authorList>
    </citation>
    <scope>NUCLEOTIDE SEQUENCE [LARGE SCALE GENOMIC DNA]</scope>
    <source>
        <strain evidence="3 4">Pan54</strain>
    </source>
</reference>
<keyword evidence="3" id="KW-0378">Hydrolase</keyword>
<dbReference type="RefSeq" id="WP_146505055.1">
    <property type="nucleotide sequence ID" value="NZ_SJPG01000001.1"/>
</dbReference>
<dbReference type="SUPFAM" id="SSF53474">
    <property type="entry name" value="alpha/beta-Hydrolases"/>
    <property type="match status" value="1"/>
</dbReference>
<sequence length="296" mass="32941">MERKQAKDFDQKLLDLYDDYAHGRVNRRDFVRGVGAFAVGGMTVEGLIQAISPNYAWAEQVKKDDPAIKTETVQYKSPKGAGEMQGYMAWPAKASGKLPAVLVVHENRGLNPYVQDVVRRLGKAGFLAFGPDALYPLGGYPGNDDEGREMQRKRDSDEMIQDFIAAAKLLDIHKMSNGHVGVVGFCYGGGICNTLAVEIPDVIDAAAPYYGRQPDPADVSKIKAALLIHYAALDERINAGWPAYEEALKQNDVEYEAFIYQDCNHGFHNDTTPRFDEEAAELSWKRTIDFFKKELA</sequence>
<dbReference type="GO" id="GO:0008806">
    <property type="term" value="F:carboxymethylenebutenolidase activity"/>
    <property type="evidence" value="ECO:0007669"/>
    <property type="project" value="UniProtKB-EC"/>
</dbReference>
<organism evidence="3 4">
    <name type="scientific">Rubinisphaera italica</name>
    <dbReference type="NCBI Taxonomy" id="2527969"/>
    <lineage>
        <taxon>Bacteria</taxon>
        <taxon>Pseudomonadati</taxon>
        <taxon>Planctomycetota</taxon>
        <taxon>Planctomycetia</taxon>
        <taxon>Planctomycetales</taxon>
        <taxon>Planctomycetaceae</taxon>
        <taxon>Rubinisphaera</taxon>
    </lineage>
</organism>
<comment type="caution">
    <text evidence="3">The sequence shown here is derived from an EMBL/GenBank/DDBJ whole genome shotgun (WGS) entry which is preliminary data.</text>
</comment>
<proteinExistence type="predicted"/>
<dbReference type="EMBL" id="SJPG01000001">
    <property type="protein sequence ID" value="TWT63288.1"/>
    <property type="molecule type" value="Genomic_DNA"/>
</dbReference>
<evidence type="ECO:0000259" key="2">
    <source>
        <dbReference type="Pfam" id="PF23678"/>
    </source>
</evidence>
<name>A0A5C5XKQ6_9PLAN</name>
<dbReference type="InterPro" id="IPR029058">
    <property type="entry name" value="AB_hydrolase_fold"/>
</dbReference>